<gene>
    <name evidence="3" type="ORF">NQT62_07655</name>
</gene>
<keyword evidence="2" id="KW-0732">Signal</keyword>
<evidence type="ECO:0000313" key="4">
    <source>
        <dbReference type="Proteomes" id="UP001204142"/>
    </source>
</evidence>
<sequence length="504" mass="54268">MQRPTRPLTATFLAASMLALLALQGCNSDTTTALTTAARIGFAASEFPSVAPVKQCAPGSQPETDVQGRVPITDRNSGRSQSGYWCNLSRIGQFQGEGSTWVNPSTSHCAYMATTFSGLLTKQLPGVQVIDVRNPTTPQYVKSLDSIAFVQSTWESLKVNEKRGLLGGVAAGPIEDVGFFDLYDISGDCSQPKLLNGLTGKITLPANLLGHEGEFSPDGNTYWATSSAGGSITAIDIRNPAQPRPVFIGNSLLPNHGFSFSADGRRMYLTSANPAGVMILDVSDVQDRKPIPLVKPVGSLFWQDGNISQHTIPVSVRGVPHLIVVDEFGTGAARILNIADETKPFIVSKMRLAIQQPENADKRRADLGNNGLFGYEAHYCTVDRTTDPQAMACGYFQSGVRVFDIRNLTQPREIAYYNPPAQARNAAILKGSEHAGSLAGKGPSLSDVQNLGIGIPTQLSFQSDMSTDWCSSPPRFVNDQLWVTCQDNGFMVLQFAPGVYPFAE</sequence>
<dbReference type="PROSITE" id="PS51257">
    <property type="entry name" value="PROKAR_LIPOPROTEIN"/>
    <property type="match status" value="1"/>
</dbReference>
<feature type="signal peptide" evidence="2">
    <location>
        <begin position="1"/>
        <end position="22"/>
    </location>
</feature>
<dbReference type="SUPFAM" id="SSF75011">
    <property type="entry name" value="3-carboxy-cis,cis-mucoante lactonizing enzyme"/>
    <property type="match status" value="1"/>
</dbReference>
<dbReference type="EMBL" id="JANIGO010000002">
    <property type="protein sequence ID" value="MCQ8896308.1"/>
    <property type="molecule type" value="Genomic_DNA"/>
</dbReference>
<dbReference type="InterPro" id="IPR015943">
    <property type="entry name" value="WD40/YVTN_repeat-like_dom_sf"/>
</dbReference>
<proteinExistence type="predicted"/>
<keyword evidence="4" id="KW-1185">Reference proteome</keyword>
<reference evidence="3 4" key="1">
    <citation type="submission" date="2022-07" db="EMBL/GenBank/DDBJ databases">
        <authorList>
            <person name="Xamxidin M."/>
            <person name="Wu M."/>
        </authorList>
    </citation>
    <scope>NUCLEOTIDE SEQUENCE [LARGE SCALE GENOMIC DNA]</scope>
    <source>
        <strain evidence="3 4">NBRC 111650</strain>
    </source>
</reference>
<name>A0ABT1WFM2_9BURK</name>
<evidence type="ECO:0000256" key="1">
    <source>
        <dbReference type="SAM" id="MobiDB-lite"/>
    </source>
</evidence>
<evidence type="ECO:0000256" key="2">
    <source>
        <dbReference type="SAM" id="SignalP"/>
    </source>
</evidence>
<evidence type="ECO:0000313" key="3">
    <source>
        <dbReference type="EMBL" id="MCQ8896308.1"/>
    </source>
</evidence>
<accession>A0ABT1WFM2</accession>
<dbReference type="RefSeq" id="WP_256764078.1">
    <property type="nucleotide sequence ID" value="NZ_JANIGO010000002.1"/>
</dbReference>
<dbReference type="Proteomes" id="UP001204142">
    <property type="component" value="Unassembled WGS sequence"/>
</dbReference>
<comment type="caution">
    <text evidence="3">The sequence shown here is derived from an EMBL/GenBank/DDBJ whole genome shotgun (WGS) entry which is preliminary data.</text>
</comment>
<feature type="chain" id="PRO_5045916526" description="SMP-30/Gluconolactonase/LRE-like region domain-containing protein" evidence="2">
    <location>
        <begin position="23"/>
        <end position="504"/>
    </location>
</feature>
<organism evidence="3 4">
    <name type="scientific">Limnobacter humi</name>
    <dbReference type="NCBI Taxonomy" id="1778671"/>
    <lineage>
        <taxon>Bacteria</taxon>
        <taxon>Pseudomonadati</taxon>
        <taxon>Pseudomonadota</taxon>
        <taxon>Betaproteobacteria</taxon>
        <taxon>Burkholderiales</taxon>
        <taxon>Burkholderiaceae</taxon>
        <taxon>Limnobacter</taxon>
    </lineage>
</organism>
<evidence type="ECO:0008006" key="5">
    <source>
        <dbReference type="Google" id="ProtNLM"/>
    </source>
</evidence>
<feature type="region of interest" description="Disordered" evidence="1">
    <location>
        <begin position="56"/>
        <end position="77"/>
    </location>
</feature>
<dbReference type="Gene3D" id="2.130.10.10">
    <property type="entry name" value="YVTN repeat-like/Quinoprotein amine dehydrogenase"/>
    <property type="match status" value="1"/>
</dbReference>
<protein>
    <recommendedName>
        <fullName evidence="5">SMP-30/Gluconolactonase/LRE-like region domain-containing protein</fullName>
    </recommendedName>
</protein>